<feature type="region of interest" description="Disordered" evidence="6">
    <location>
        <begin position="676"/>
        <end position="706"/>
    </location>
</feature>
<dbReference type="eggNOG" id="ENOG502QVC1">
    <property type="taxonomic scope" value="Eukaryota"/>
</dbReference>
<keyword evidence="5" id="KW-0539">Nucleus</keyword>
<evidence type="ECO:0000313" key="8">
    <source>
        <dbReference type="EMBL" id="OAF62560.1"/>
    </source>
</evidence>
<dbReference type="InterPro" id="IPR050815">
    <property type="entry name" value="TF_fung"/>
</dbReference>
<dbReference type="PANTHER" id="PTHR47338">
    <property type="entry name" value="ZN(II)2CYS6 TRANSCRIPTION FACTOR (EUROFUNG)-RELATED"/>
    <property type="match status" value="1"/>
</dbReference>
<dbReference type="InterPro" id="IPR007219">
    <property type="entry name" value="XnlR_reg_dom"/>
</dbReference>
<evidence type="ECO:0000256" key="6">
    <source>
        <dbReference type="SAM" id="MobiDB-lite"/>
    </source>
</evidence>
<dbReference type="InterPro" id="IPR001138">
    <property type="entry name" value="Zn2Cys6_DnaBD"/>
</dbReference>
<dbReference type="PROSITE" id="PS50048">
    <property type="entry name" value="ZN2_CY6_FUNGAL_2"/>
    <property type="match status" value="1"/>
</dbReference>
<organism evidence="8">
    <name type="scientific">Pseudogymnoascus destructans</name>
    <dbReference type="NCBI Taxonomy" id="655981"/>
    <lineage>
        <taxon>Eukaryota</taxon>
        <taxon>Fungi</taxon>
        <taxon>Dikarya</taxon>
        <taxon>Ascomycota</taxon>
        <taxon>Pezizomycotina</taxon>
        <taxon>Leotiomycetes</taxon>
        <taxon>Thelebolales</taxon>
        <taxon>Thelebolaceae</taxon>
        <taxon>Pseudogymnoascus</taxon>
    </lineage>
</organism>
<dbReference type="GO" id="GO:0003677">
    <property type="term" value="F:DNA binding"/>
    <property type="evidence" value="ECO:0007669"/>
    <property type="project" value="InterPro"/>
</dbReference>
<feature type="compositionally biased region" description="Polar residues" evidence="6">
    <location>
        <begin position="799"/>
        <end position="809"/>
    </location>
</feature>
<dbReference type="SMART" id="SM00906">
    <property type="entry name" value="Fungal_trans"/>
    <property type="match status" value="1"/>
</dbReference>
<dbReference type="OrthoDB" id="3428715at2759"/>
<dbReference type="EMBL" id="KV441387">
    <property type="protein sequence ID" value="OAF62560.1"/>
    <property type="molecule type" value="Genomic_DNA"/>
</dbReference>
<dbReference type="Pfam" id="PF04082">
    <property type="entry name" value="Fungal_trans"/>
    <property type="match status" value="1"/>
</dbReference>
<dbReference type="CDD" id="cd00067">
    <property type="entry name" value="GAL4"/>
    <property type="match status" value="1"/>
</dbReference>
<dbReference type="PANTHER" id="PTHR47338:SF10">
    <property type="entry name" value="TRANSCRIPTION FACTOR DOMAIN-CONTAINING PROTEIN-RELATED"/>
    <property type="match status" value="1"/>
</dbReference>
<comment type="subcellular location">
    <subcellularLocation>
        <location evidence="1">Nucleus</location>
    </subcellularLocation>
</comment>
<dbReference type="PROSITE" id="PS00463">
    <property type="entry name" value="ZN2_CY6_FUNGAL_1"/>
    <property type="match status" value="1"/>
</dbReference>
<dbReference type="InterPro" id="IPR036864">
    <property type="entry name" value="Zn2-C6_fun-type_DNA-bd_sf"/>
</dbReference>
<dbReference type="Pfam" id="PF00172">
    <property type="entry name" value="Zn_clus"/>
    <property type="match status" value="1"/>
</dbReference>
<name>A0A177AL69_9PEZI</name>
<reference evidence="8" key="1">
    <citation type="submission" date="2016-03" db="EMBL/GenBank/DDBJ databases">
        <title>Updated assembly of Pseudogymnoascus destructans, the fungus causing white-nose syndrome of bats.</title>
        <authorList>
            <person name="Palmer J.M."/>
            <person name="Drees K.P."/>
            <person name="Foster J.T."/>
            <person name="Lindner D.L."/>
        </authorList>
    </citation>
    <scope>NUCLEOTIDE SEQUENCE [LARGE SCALE GENOMIC DNA]</scope>
    <source>
        <strain evidence="8">20631-21</strain>
    </source>
</reference>
<evidence type="ECO:0000256" key="2">
    <source>
        <dbReference type="ARBA" id="ARBA00022723"/>
    </source>
</evidence>
<dbReference type="Proteomes" id="UP000077154">
    <property type="component" value="Unassembled WGS sequence"/>
</dbReference>
<keyword evidence="4" id="KW-0804">Transcription</keyword>
<keyword evidence="2" id="KW-0479">Metal-binding</keyword>
<dbReference type="CDD" id="cd14653">
    <property type="entry name" value="ZIP_Gal4p-like"/>
    <property type="match status" value="1"/>
</dbReference>
<keyword evidence="3" id="KW-0805">Transcription regulation</keyword>
<evidence type="ECO:0000259" key="7">
    <source>
        <dbReference type="PROSITE" id="PS50048"/>
    </source>
</evidence>
<feature type="compositionally biased region" description="Low complexity" evidence="6">
    <location>
        <begin position="676"/>
        <end position="700"/>
    </location>
</feature>
<dbReference type="CDD" id="cd12148">
    <property type="entry name" value="fungal_TF_MHR"/>
    <property type="match status" value="1"/>
</dbReference>
<evidence type="ECO:0000256" key="3">
    <source>
        <dbReference type="ARBA" id="ARBA00023015"/>
    </source>
</evidence>
<dbReference type="RefSeq" id="XP_024327832.1">
    <property type="nucleotide sequence ID" value="XM_024464752.1"/>
</dbReference>
<gene>
    <name evidence="8" type="ORF">VC83_01067</name>
</gene>
<feature type="region of interest" description="Disordered" evidence="6">
    <location>
        <begin position="1"/>
        <end position="50"/>
    </location>
</feature>
<sequence>MSSSNTSPDTYSNPTFDSVNTSTAGQSSHKRRRSTDDPTSPKGNNAGSGTPSIKRIACVICRKRKLKCDGSKPSCSTCKRLHHDCAYDEVRRKSGPKRGYVKALEERLKQVEELLKTRDPSAAKSPDLARSAFTAANTHTSTRAMLVTANADFGVNNPDIAVVNDRDHERWHYPGDSPQPGMEELAFDPNLNMGGMTMDPTFTWEMIGLGLDEPLPPQDTIDELHRIYFEKIHPSVPMIHKYRYLAAMNLAPNQRPPVCLRYAMWTLACSVTDKFLGLKDHFYQRSRKYVEQDYLKGHGEHLISVGHAQTHILLSTYEFKMMYFPRAWMSTGSGIRLCQMMGLHRLDGEGLDVKQCLPPARDWTEREERRRTFWMAFAEDRYASIGTGWPMTIDERDVLTNLPASEEAFEKSKPEQTTSLSEAFGPNGAEKLSAFGSIALMAALFGRNLVHLHRPDANELDSDLNGEFWKRHRQLDNILLNTSLKLPEHLKVSNANNPNIHSPNIVYANMNIHTSTICLHQAAVYKADKNHLPASVSKESKMRCINAANEIAGIMRMISHLDLSAMNPFISFCLYVAARVFVQYLKSRPEDNTTGDALRFLLAAMNAMKAKNPLTESFLVQLDVDLESLGLRDPKYKVLINGHLNNPQAQIFKDHHGNGTDPCNFLKIVDDVVTSAQPNSPTTSTSTAPATTTSGPPITSDRAPPTFSGYTNIGIPWVPADRGFPSRPGAGTNLGSMPGLVVLPNTNDTTYGMQRHFTSEMEMDLSSGDAAVSDRPTPSSTAPSDGHRPANLAPAKGSGRSSFETSPVASHNAGIPEQHQNGAAQGFYQQQRGEGYIPALQNQGGIGYTMAGSRGRGAGFAGAQWEIATALTPIGEGMLRELMSIGPMDMGPWEGRAP</sequence>
<dbReference type="SMART" id="SM00066">
    <property type="entry name" value="GAL4"/>
    <property type="match status" value="1"/>
</dbReference>
<dbReference type="GeneID" id="36284159"/>
<feature type="domain" description="Zn(2)-C6 fungal-type" evidence="7">
    <location>
        <begin position="57"/>
        <end position="87"/>
    </location>
</feature>
<dbReference type="Gene3D" id="4.10.240.10">
    <property type="entry name" value="Zn(2)-C6 fungal-type DNA-binding domain"/>
    <property type="match status" value="1"/>
</dbReference>
<dbReference type="AlphaFoldDB" id="A0A177AL69"/>
<dbReference type="GO" id="GO:0008270">
    <property type="term" value="F:zinc ion binding"/>
    <property type="evidence" value="ECO:0007669"/>
    <property type="project" value="InterPro"/>
</dbReference>
<feature type="compositionally biased region" description="Polar residues" evidence="6">
    <location>
        <begin position="37"/>
        <end position="50"/>
    </location>
</feature>
<feature type="region of interest" description="Disordered" evidence="6">
    <location>
        <begin position="763"/>
        <end position="818"/>
    </location>
</feature>
<feature type="compositionally biased region" description="Polar residues" evidence="6">
    <location>
        <begin position="1"/>
        <end position="27"/>
    </location>
</feature>
<dbReference type="VEuPathDB" id="FungiDB:GMDG_00448"/>
<dbReference type="GO" id="GO:0006351">
    <property type="term" value="P:DNA-templated transcription"/>
    <property type="evidence" value="ECO:0007669"/>
    <property type="project" value="InterPro"/>
</dbReference>
<dbReference type="GO" id="GO:0005634">
    <property type="term" value="C:nucleus"/>
    <property type="evidence" value="ECO:0007669"/>
    <property type="project" value="UniProtKB-SubCell"/>
</dbReference>
<proteinExistence type="predicted"/>
<evidence type="ECO:0000256" key="1">
    <source>
        <dbReference type="ARBA" id="ARBA00004123"/>
    </source>
</evidence>
<dbReference type="GO" id="GO:0000981">
    <property type="term" value="F:DNA-binding transcription factor activity, RNA polymerase II-specific"/>
    <property type="evidence" value="ECO:0007669"/>
    <property type="project" value="InterPro"/>
</dbReference>
<evidence type="ECO:0000256" key="5">
    <source>
        <dbReference type="ARBA" id="ARBA00023242"/>
    </source>
</evidence>
<evidence type="ECO:0000256" key="4">
    <source>
        <dbReference type="ARBA" id="ARBA00023163"/>
    </source>
</evidence>
<accession>A0A177AL69</accession>
<dbReference type="SUPFAM" id="SSF57701">
    <property type="entry name" value="Zn2/Cys6 DNA-binding domain"/>
    <property type="match status" value="1"/>
</dbReference>
<protein>
    <recommendedName>
        <fullName evidence="7">Zn(2)-C6 fungal-type domain-containing protein</fullName>
    </recommendedName>
</protein>